<dbReference type="Gene3D" id="3.40.1280.10">
    <property type="match status" value="1"/>
</dbReference>
<evidence type="ECO:0000259" key="4">
    <source>
        <dbReference type="Pfam" id="PF00588"/>
    </source>
</evidence>
<dbReference type="Proteomes" id="UP000003160">
    <property type="component" value="Unassembled WGS sequence"/>
</dbReference>
<proteinExistence type="inferred from homology"/>
<dbReference type="AlphaFoldDB" id="D1PV31"/>
<dbReference type="InterPro" id="IPR029026">
    <property type="entry name" value="tRNA_m1G_MTases_N"/>
</dbReference>
<dbReference type="EMBL" id="ACKS01000034">
    <property type="protein sequence ID" value="EFA44751.1"/>
    <property type="molecule type" value="Genomic_DNA"/>
</dbReference>
<dbReference type="GO" id="GO:0032259">
    <property type="term" value="P:methylation"/>
    <property type="evidence" value="ECO:0007669"/>
    <property type="project" value="UniProtKB-KW"/>
</dbReference>
<dbReference type="InterPro" id="IPR051259">
    <property type="entry name" value="rRNA_Methyltransferase"/>
</dbReference>
<dbReference type="InterPro" id="IPR029064">
    <property type="entry name" value="Ribosomal_eL30-like_sf"/>
</dbReference>
<dbReference type="SUPFAM" id="SSF55315">
    <property type="entry name" value="L30e-like"/>
    <property type="match status" value="1"/>
</dbReference>
<evidence type="ECO:0000313" key="7">
    <source>
        <dbReference type="Proteomes" id="UP000003160"/>
    </source>
</evidence>
<name>D1PV31_9BACT</name>
<gene>
    <name evidence="6" type="ORF">HMPREF0645_0816</name>
</gene>
<dbReference type="SUPFAM" id="SSF75217">
    <property type="entry name" value="alpha/beta knot"/>
    <property type="match status" value="1"/>
</dbReference>
<dbReference type="GO" id="GO:0006396">
    <property type="term" value="P:RNA processing"/>
    <property type="evidence" value="ECO:0007669"/>
    <property type="project" value="InterPro"/>
</dbReference>
<accession>D1PV31</accession>
<protein>
    <submittedName>
        <fullName evidence="6">RNA methyltransferase, TrmH family</fullName>
    </submittedName>
</protein>
<evidence type="ECO:0000256" key="1">
    <source>
        <dbReference type="ARBA" id="ARBA00007228"/>
    </source>
</evidence>
<sequence length="273" mass="30114">MEFSMTYELIKYLCNMISKATVKLIHSLGLKKNRDKEGLFVAEGPKVVADLLAVASPLHLIATSEWFAGHRMEMNQWGKVKISEVTEDELRKASFQKTPQQVIGVFPIPETEAQDTATDMPGRQLCLALDGVQDPGNLGTIIRIADWFGIEHVYCSEDTADAYNPKVVQATMGSIARVKVHSINLPQFITHLPEGVPIYGTLLDGQNIYTQELSANGLIVMGNEGKGISEEIRKLVTHKLFIPSFPPDTDTAESLNVAIATAVTCAEFRRRIS</sequence>
<dbReference type="Pfam" id="PF00588">
    <property type="entry name" value="SpoU_methylase"/>
    <property type="match status" value="1"/>
</dbReference>
<dbReference type="PANTHER" id="PTHR43191:SF2">
    <property type="entry name" value="RRNA METHYLTRANSFERASE 3, MITOCHONDRIAL"/>
    <property type="match status" value="1"/>
</dbReference>
<evidence type="ECO:0000256" key="3">
    <source>
        <dbReference type="ARBA" id="ARBA00022679"/>
    </source>
</evidence>
<evidence type="ECO:0000259" key="5">
    <source>
        <dbReference type="Pfam" id="PF22435"/>
    </source>
</evidence>
<evidence type="ECO:0000256" key="2">
    <source>
        <dbReference type="ARBA" id="ARBA00022603"/>
    </source>
</evidence>
<feature type="domain" description="tRNA/rRNA methyltransferase SpoU type" evidence="4">
    <location>
        <begin position="125"/>
        <end position="265"/>
    </location>
</feature>
<dbReference type="InterPro" id="IPR001537">
    <property type="entry name" value="SpoU_MeTrfase"/>
</dbReference>
<dbReference type="GO" id="GO:0008173">
    <property type="term" value="F:RNA methyltransferase activity"/>
    <property type="evidence" value="ECO:0007669"/>
    <property type="project" value="InterPro"/>
</dbReference>
<keyword evidence="2 6" id="KW-0489">Methyltransferase</keyword>
<keyword evidence="3 6" id="KW-0808">Transferase</keyword>
<dbReference type="Pfam" id="PF22435">
    <property type="entry name" value="MRM3-like_sub_bind"/>
    <property type="match status" value="1"/>
</dbReference>
<keyword evidence="7" id="KW-1185">Reference proteome</keyword>
<dbReference type="Gene3D" id="3.30.1330.30">
    <property type="match status" value="1"/>
</dbReference>
<dbReference type="InterPro" id="IPR053888">
    <property type="entry name" value="MRM3-like_sub_bind"/>
</dbReference>
<reference evidence="6 7" key="1">
    <citation type="submission" date="2009-10" db="EMBL/GenBank/DDBJ databases">
        <authorList>
            <person name="Qin X."/>
            <person name="Bachman B."/>
            <person name="Battles P."/>
            <person name="Bell A."/>
            <person name="Bess C."/>
            <person name="Bickham C."/>
            <person name="Chaboub L."/>
            <person name="Chen D."/>
            <person name="Coyle M."/>
            <person name="Deiros D.R."/>
            <person name="Dinh H."/>
            <person name="Forbes L."/>
            <person name="Fowler G."/>
            <person name="Francisco L."/>
            <person name="Fu Q."/>
            <person name="Gubbala S."/>
            <person name="Hale W."/>
            <person name="Han Y."/>
            <person name="Hemphill L."/>
            <person name="Highlander S.K."/>
            <person name="Hirani K."/>
            <person name="Hogues M."/>
            <person name="Jackson L."/>
            <person name="Jakkamsetti A."/>
            <person name="Javaid M."/>
            <person name="Jiang H."/>
            <person name="Korchina V."/>
            <person name="Kovar C."/>
            <person name="Lara F."/>
            <person name="Lee S."/>
            <person name="Mata R."/>
            <person name="Mathew T."/>
            <person name="Moen C."/>
            <person name="Morales K."/>
            <person name="Munidasa M."/>
            <person name="Nazareth L."/>
            <person name="Ngo R."/>
            <person name="Nguyen L."/>
            <person name="Okwuonu G."/>
            <person name="Ongeri F."/>
            <person name="Patil S."/>
            <person name="Petrosino J."/>
            <person name="Pham C."/>
            <person name="Pham P."/>
            <person name="Pu L.-L."/>
            <person name="Puazo M."/>
            <person name="Raj R."/>
            <person name="Reid J."/>
            <person name="Rouhana J."/>
            <person name="Saada N."/>
            <person name="Shang Y."/>
            <person name="Simmons D."/>
            <person name="Thornton R."/>
            <person name="Warren J."/>
            <person name="Weissenberger G."/>
            <person name="Zhang J."/>
            <person name="Zhang L."/>
            <person name="Zhou C."/>
            <person name="Zhu D."/>
            <person name="Muzny D."/>
            <person name="Worley K."/>
            <person name="Gibbs R."/>
        </authorList>
    </citation>
    <scope>NUCLEOTIDE SEQUENCE [LARGE SCALE GENOMIC DNA]</scope>
    <source>
        <strain evidence="6 7">DSM 17361</strain>
    </source>
</reference>
<dbReference type="InterPro" id="IPR029028">
    <property type="entry name" value="Alpha/beta_knot_MTases"/>
</dbReference>
<feature type="domain" description="MRM3-like substrate binding" evidence="5">
    <location>
        <begin position="20"/>
        <end position="104"/>
    </location>
</feature>
<evidence type="ECO:0000313" key="6">
    <source>
        <dbReference type="EMBL" id="EFA44751.1"/>
    </source>
</evidence>
<dbReference type="CDD" id="cd18109">
    <property type="entry name" value="SpoU-like_RNA-MTase"/>
    <property type="match status" value="1"/>
</dbReference>
<dbReference type="GO" id="GO:0003723">
    <property type="term" value="F:RNA binding"/>
    <property type="evidence" value="ECO:0007669"/>
    <property type="project" value="InterPro"/>
</dbReference>
<dbReference type="PANTHER" id="PTHR43191">
    <property type="entry name" value="RRNA METHYLTRANSFERASE 3"/>
    <property type="match status" value="1"/>
</dbReference>
<dbReference type="HOGENOM" id="CLU_021322_3_2_10"/>
<comment type="similarity">
    <text evidence="1">Belongs to the class IV-like SAM-binding methyltransferase superfamily. RNA methyltransferase TrmH family.</text>
</comment>
<dbReference type="eggNOG" id="COG0566">
    <property type="taxonomic scope" value="Bacteria"/>
</dbReference>
<comment type="caution">
    <text evidence="6">The sequence shown here is derived from an EMBL/GenBank/DDBJ whole genome shotgun (WGS) entry which is preliminary data.</text>
</comment>
<organism evidence="6 7">
    <name type="scientific">Hallella bergensis DSM 17361</name>
    <dbReference type="NCBI Taxonomy" id="585502"/>
    <lineage>
        <taxon>Bacteria</taxon>
        <taxon>Pseudomonadati</taxon>
        <taxon>Bacteroidota</taxon>
        <taxon>Bacteroidia</taxon>
        <taxon>Bacteroidales</taxon>
        <taxon>Prevotellaceae</taxon>
        <taxon>Hallella</taxon>
    </lineage>
</organism>